<evidence type="ECO:0000313" key="2">
    <source>
        <dbReference type="EMBL" id="CAK0828080.1"/>
    </source>
</evidence>
<comment type="caution">
    <text evidence="2">The sequence shown here is derived from an EMBL/GenBank/DDBJ whole genome shotgun (WGS) entry which is preliminary data.</text>
</comment>
<keyword evidence="3" id="KW-1185">Reference proteome</keyword>
<dbReference type="EMBL" id="CAUYUJ010009935">
    <property type="protein sequence ID" value="CAK0828080.1"/>
    <property type="molecule type" value="Genomic_DNA"/>
</dbReference>
<organism evidence="2 3">
    <name type="scientific">Prorocentrum cordatum</name>
    <dbReference type="NCBI Taxonomy" id="2364126"/>
    <lineage>
        <taxon>Eukaryota</taxon>
        <taxon>Sar</taxon>
        <taxon>Alveolata</taxon>
        <taxon>Dinophyceae</taxon>
        <taxon>Prorocentrales</taxon>
        <taxon>Prorocentraceae</taxon>
        <taxon>Prorocentrum</taxon>
    </lineage>
</organism>
<sequence>MDLARVEDLQRRRGDAEWPHDRRGMVFEYCPPRARRGESGPPPDTVLRPLPPPTGEEEEEEDPFLSVSRRRSLRQGSREPRVSSQLGPSSEREHMRVRARLVVDEPGPI</sequence>
<gene>
    <name evidence="2" type="ORF">PCOR1329_LOCUS27423</name>
</gene>
<name>A0ABN9S8I3_9DINO</name>
<evidence type="ECO:0000256" key="1">
    <source>
        <dbReference type="SAM" id="MobiDB-lite"/>
    </source>
</evidence>
<proteinExistence type="predicted"/>
<accession>A0ABN9S8I3</accession>
<evidence type="ECO:0000313" key="3">
    <source>
        <dbReference type="Proteomes" id="UP001189429"/>
    </source>
</evidence>
<protein>
    <submittedName>
        <fullName evidence="2">Uncharacterized protein</fullName>
    </submittedName>
</protein>
<feature type="compositionally biased region" description="Pro residues" evidence="1">
    <location>
        <begin position="40"/>
        <end position="54"/>
    </location>
</feature>
<reference evidence="2" key="1">
    <citation type="submission" date="2023-10" db="EMBL/GenBank/DDBJ databases">
        <authorList>
            <person name="Chen Y."/>
            <person name="Shah S."/>
            <person name="Dougan E. K."/>
            <person name="Thang M."/>
            <person name="Chan C."/>
        </authorList>
    </citation>
    <scope>NUCLEOTIDE SEQUENCE [LARGE SCALE GENOMIC DNA]</scope>
</reference>
<feature type="compositionally biased region" description="Basic and acidic residues" evidence="1">
    <location>
        <begin position="1"/>
        <end position="25"/>
    </location>
</feature>
<dbReference type="Proteomes" id="UP001189429">
    <property type="component" value="Unassembled WGS sequence"/>
</dbReference>
<feature type="region of interest" description="Disordered" evidence="1">
    <location>
        <begin position="1"/>
        <end position="109"/>
    </location>
</feature>